<protein>
    <recommendedName>
        <fullName evidence="4">DUF3137 domain-containing protein</fullName>
    </recommendedName>
</protein>
<name>A0A553ZRF9_9ACTN</name>
<evidence type="ECO:0000313" key="2">
    <source>
        <dbReference type="EMBL" id="TSB43876.1"/>
    </source>
</evidence>
<gene>
    <name evidence="2" type="ORF">FNZ23_02145</name>
</gene>
<dbReference type="EMBL" id="VKLS01000009">
    <property type="protein sequence ID" value="TSB43876.1"/>
    <property type="molecule type" value="Genomic_DNA"/>
</dbReference>
<comment type="caution">
    <text evidence="2">The sequence shown here is derived from an EMBL/GenBank/DDBJ whole genome shotgun (WGS) entry which is preliminary data.</text>
</comment>
<dbReference type="AlphaFoldDB" id="A0A553ZRF9"/>
<keyword evidence="1" id="KW-0472">Membrane</keyword>
<dbReference type="OrthoDB" id="3812641at2"/>
<organism evidence="2 3">
    <name type="scientific">Streptomyces benahoarensis</name>
    <dbReference type="NCBI Taxonomy" id="2595054"/>
    <lineage>
        <taxon>Bacteria</taxon>
        <taxon>Bacillati</taxon>
        <taxon>Actinomycetota</taxon>
        <taxon>Actinomycetes</taxon>
        <taxon>Kitasatosporales</taxon>
        <taxon>Streptomycetaceae</taxon>
        <taxon>Streptomyces</taxon>
    </lineage>
</organism>
<accession>A0A553ZRF9</accession>
<dbReference type="Proteomes" id="UP000320888">
    <property type="component" value="Unassembled WGS sequence"/>
</dbReference>
<evidence type="ECO:0000256" key="1">
    <source>
        <dbReference type="SAM" id="Phobius"/>
    </source>
</evidence>
<dbReference type="RefSeq" id="WP_143939582.1">
    <property type="nucleotide sequence ID" value="NZ_VKLS01000009.1"/>
</dbReference>
<proteinExistence type="predicted"/>
<keyword evidence="3" id="KW-1185">Reference proteome</keyword>
<evidence type="ECO:0008006" key="4">
    <source>
        <dbReference type="Google" id="ProtNLM"/>
    </source>
</evidence>
<feature type="transmembrane region" description="Helical" evidence="1">
    <location>
        <begin position="6"/>
        <end position="28"/>
    </location>
</feature>
<reference evidence="2 3" key="1">
    <citation type="submission" date="2019-07" db="EMBL/GenBank/DDBJ databases">
        <title>Draft genome for Streptomyces benahoarensis MZ03-48.</title>
        <authorList>
            <person name="Gonzalez-Pimentel J.L."/>
        </authorList>
    </citation>
    <scope>NUCLEOTIDE SEQUENCE [LARGE SCALE GENOMIC DNA]</scope>
    <source>
        <strain evidence="2 3">MZ03-48</strain>
    </source>
</reference>
<keyword evidence="1" id="KW-0812">Transmembrane</keyword>
<evidence type="ECO:0000313" key="3">
    <source>
        <dbReference type="Proteomes" id="UP000320888"/>
    </source>
</evidence>
<sequence>MKVWEVLVTAGAYLFGAGIFGIAGYMWWWGKRKFERSGQQREELVQLAEQRGWSYTPFTQGDGDAYFAGKTVNEPVYDYVAGEFRGRSFCCFEYRHRGTSQSERTQYAVLFAVNIPNSVPYTTVKRRRPLDTVEARLFRHGKVVELGIPSFDEAFRVISTDETVARHMLSDGLVRFLTSDPRAKAEPLRFQRNAAVTSYQGRLRPEHVEAKLDYLCDVLDRQGAMA</sequence>
<keyword evidence="1" id="KW-1133">Transmembrane helix</keyword>